<name>A0A9N7YDV0_PLEPL</name>
<feature type="region of interest" description="Disordered" evidence="1">
    <location>
        <begin position="474"/>
        <end position="499"/>
    </location>
</feature>
<evidence type="ECO:0000256" key="1">
    <source>
        <dbReference type="SAM" id="MobiDB-lite"/>
    </source>
</evidence>
<keyword evidence="3" id="KW-1185">Reference proteome</keyword>
<feature type="compositionally biased region" description="Basic and acidic residues" evidence="1">
    <location>
        <begin position="87"/>
        <end position="110"/>
    </location>
</feature>
<feature type="compositionally biased region" description="Polar residues" evidence="1">
    <location>
        <begin position="150"/>
        <end position="177"/>
    </location>
</feature>
<protein>
    <submittedName>
        <fullName evidence="2">Uncharacterized protein</fullName>
    </submittedName>
</protein>
<evidence type="ECO:0000313" key="3">
    <source>
        <dbReference type="Proteomes" id="UP001153269"/>
    </source>
</evidence>
<feature type="compositionally biased region" description="Polar residues" evidence="1">
    <location>
        <begin position="259"/>
        <end position="276"/>
    </location>
</feature>
<accession>A0A9N7YDV0</accession>
<comment type="caution">
    <text evidence="2">The sequence shown here is derived from an EMBL/GenBank/DDBJ whole genome shotgun (WGS) entry which is preliminary data.</text>
</comment>
<sequence>MSESPEEQPSTGVLGRIGSWLSPWKAKGQKSPTEDDPPTGDQACWSGEGEESEESVRPWAGEQQWQEEEKKDQSSGPNPLGLSRDSFLCERRDATQSARRHDSAGADRAHTQRQAQAQAGRRLHVYLEETSVFHHGQVATQEVVRTKVTESLQIPQKTKSSPSFDLTNGPTSTSAESRGTRVRPAAEAQSYYSDPVGVPPKSHKDPELEPELDQEQTEADTMGRKNAAKRRQRKNSQGDGVSSPQEKMPPSAQPFPEGSLSSDKSVTSPQGKSPSTHMGEPSESSSPSPNLISKDLPKGGENKTSCSDSDKQLDDFQDSNSVVADTLVWAVDGDADMEDDSSLYKVERKTETPESKRRSMKVSRSEVKLFRKHVPLEPAQSPAGDVQDYKSKLKNDRGEEKEKPKPETNARLQDLKKTAEEPKPVVGRITDKISLFEHQQGGEGFKKTFQTPRSADVSPVRIATDKLKAIPELSFPRSRSAERNATVNPTPGHWLGRNQ</sequence>
<dbReference type="AlphaFoldDB" id="A0A9N7YDV0"/>
<feature type="compositionally biased region" description="Basic and acidic residues" evidence="1">
    <location>
        <begin position="387"/>
        <end position="426"/>
    </location>
</feature>
<reference evidence="2" key="1">
    <citation type="submission" date="2020-03" db="EMBL/GenBank/DDBJ databases">
        <authorList>
            <person name="Weist P."/>
        </authorList>
    </citation>
    <scope>NUCLEOTIDE SEQUENCE</scope>
</reference>
<feature type="compositionally biased region" description="Acidic residues" evidence="1">
    <location>
        <begin position="208"/>
        <end position="218"/>
    </location>
</feature>
<gene>
    <name evidence="2" type="ORF">PLEPLA_LOCUS8539</name>
</gene>
<evidence type="ECO:0000313" key="2">
    <source>
        <dbReference type="EMBL" id="CAB1420664.1"/>
    </source>
</evidence>
<organism evidence="2 3">
    <name type="scientific">Pleuronectes platessa</name>
    <name type="common">European plaice</name>
    <dbReference type="NCBI Taxonomy" id="8262"/>
    <lineage>
        <taxon>Eukaryota</taxon>
        <taxon>Metazoa</taxon>
        <taxon>Chordata</taxon>
        <taxon>Craniata</taxon>
        <taxon>Vertebrata</taxon>
        <taxon>Euteleostomi</taxon>
        <taxon>Actinopterygii</taxon>
        <taxon>Neopterygii</taxon>
        <taxon>Teleostei</taxon>
        <taxon>Neoteleostei</taxon>
        <taxon>Acanthomorphata</taxon>
        <taxon>Carangaria</taxon>
        <taxon>Pleuronectiformes</taxon>
        <taxon>Pleuronectoidei</taxon>
        <taxon>Pleuronectidae</taxon>
        <taxon>Pleuronectes</taxon>
    </lineage>
</organism>
<feature type="compositionally biased region" description="Basic and acidic residues" evidence="1">
    <location>
        <begin position="345"/>
        <end position="369"/>
    </location>
</feature>
<feature type="region of interest" description="Disordered" evidence="1">
    <location>
        <begin position="150"/>
        <end position="426"/>
    </location>
</feature>
<proteinExistence type="predicted"/>
<dbReference type="EMBL" id="CADEAL010000472">
    <property type="protein sequence ID" value="CAB1420664.1"/>
    <property type="molecule type" value="Genomic_DNA"/>
</dbReference>
<dbReference type="Proteomes" id="UP001153269">
    <property type="component" value="Unassembled WGS sequence"/>
</dbReference>
<feature type="region of interest" description="Disordered" evidence="1">
    <location>
        <begin position="1"/>
        <end position="122"/>
    </location>
</feature>